<protein>
    <submittedName>
        <fullName evidence="6">(2Fe-2S)-binding protein</fullName>
    </submittedName>
</protein>
<dbReference type="PANTHER" id="PTHR40261:SF1">
    <property type="entry name" value="RIESKE DOMAIN-CONTAINING PROTEIN"/>
    <property type="match status" value="1"/>
</dbReference>
<dbReference type="Proteomes" id="UP001161389">
    <property type="component" value="Unassembled WGS sequence"/>
</dbReference>
<dbReference type="CDD" id="cd03467">
    <property type="entry name" value="Rieske"/>
    <property type="match status" value="1"/>
</dbReference>
<dbReference type="Pfam" id="PF00355">
    <property type="entry name" value="Rieske"/>
    <property type="match status" value="1"/>
</dbReference>
<feature type="domain" description="Rieske" evidence="5">
    <location>
        <begin position="2"/>
        <end position="104"/>
    </location>
</feature>
<evidence type="ECO:0000256" key="1">
    <source>
        <dbReference type="ARBA" id="ARBA00022714"/>
    </source>
</evidence>
<dbReference type="EMBL" id="BSNM01000027">
    <property type="protein sequence ID" value="GLQ33657.1"/>
    <property type="molecule type" value="Genomic_DNA"/>
</dbReference>
<comment type="caution">
    <text evidence="6">The sequence shown here is derived from an EMBL/GenBank/DDBJ whole genome shotgun (WGS) entry which is preliminary data.</text>
</comment>
<dbReference type="PROSITE" id="PS51296">
    <property type="entry name" value="RIESKE"/>
    <property type="match status" value="1"/>
</dbReference>
<name>A0AA37W8A5_9GAMM</name>
<evidence type="ECO:0000313" key="6">
    <source>
        <dbReference type="EMBL" id="GLQ33657.1"/>
    </source>
</evidence>
<dbReference type="RefSeq" id="WP_284384177.1">
    <property type="nucleotide sequence ID" value="NZ_BSNM01000027.1"/>
</dbReference>
<dbReference type="Gene3D" id="2.102.10.10">
    <property type="entry name" value="Rieske [2Fe-2S] iron-sulphur domain"/>
    <property type="match status" value="1"/>
</dbReference>
<evidence type="ECO:0000256" key="4">
    <source>
        <dbReference type="ARBA" id="ARBA00023014"/>
    </source>
</evidence>
<dbReference type="PANTHER" id="PTHR40261">
    <property type="match status" value="1"/>
</dbReference>
<evidence type="ECO:0000259" key="5">
    <source>
        <dbReference type="PROSITE" id="PS51296"/>
    </source>
</evidence>
<reference evidence="6" key="2">
    <citation type="submission" date="2023-01" db="EMBL/GenBank/DDBJ databases">
        <title>Draft genome sequence of Litoribrevibacter albus strain NBRC 110071.</title>
        <authorList>
            <person name="Sun Q."/>
            <person name="Mori K."/>
        </authorList>
    </citation>
    <scope>NUCLEOTIDE SEQUENCE</scope>
    <source>
        <strain evidence="6">NBRC 110071</strain>
    </source>
</reference>
<accession>A0AA37W8A5</accession>
<sequence>MKYLCKLSDLENNQSKGFELDDDTSVFLVKKSDHVYGYKNYCPHLGVNLEWQPDQFLDSTDTLIQCAMHGALFSIESGLCISGPCNGQTLQRIAIHIEEDGIYLDEQ</sequence>
<gene>
    <name evidence="6" type="ORF">GCM10007876_41370</name>
</gene>
<keyword evidence="4" id="KW-0411">Iron-sulfur</keyword>
<keyword evidence="2" id="KW-0479">Metal-binding</keyword>
<dbReference type="InterPro" id="IPR036922">
    <property type="entry name" value="Rieske_2Fe-2S_sf"/>
</dbReference>
<proteinExistence type="predicted"/>
<dbReference type="GO" id="GO:0046872">
    <property type="term" value="F:metal ion binding"/>
    <property type="evidence" value="ECO:0007669"/>
    <property type="project" value="UniProtKB-KW"/>
</dbReference>
<keyword evidence="1" id="KW-0001">2Fe-2S</keyword>
<dbReference type="InterPro" id="IPR017941">
    <property type="entry name" value="Rieske_2Fe-2S"/>
</dbReference>
<dbReference type="GO" id="GO:0051537">
    <property type="term" value="F:2 iron, 2 sulfur cluster binding"/>
    <property type="evidence" value="ECO:0007669"/>
    <property type="project" value="UniProtKB-KW"/>
</dbReference>
<dbReference type="AlphaFoldDB" id="A0AA37W8A5"/>
<evidence type="ECO:0000256" key="3">
    <source>
        <dbReference type="ARBA" id="ARBA00023004"/>
    </source>
</evidence>
<evidence type="ECO:0000313" key="7">
    <source>
        <dbReference type="Proteomes" id="UP001161389"/>
    </source>
</evidence>
<dbReference type="SUPFAM" id="SSF50022">
    <property type="entry name" value="ISP domain"/>
    <property type="match status" value="1"/>
</dbReference>
<evidence type="ECO:0000256" key="2">
    <source>
        <dbReference type="ARBA" id="ARBA00022723"/>
    </source>
</evidence>
<keyword evidence="7" id="KW-1185">Reference proteome</keyword>
<keyword evidence="3" id="KW-0408">Iron</keyword>
<reference evidence="6" key="1">
    <citation type="journal article" date="2014" name="Int. J. Syst. Evol. Microbiol.">
        <title>Complete genome sequence of Corynebacterium casei LMG S-19264T (=DSM 44701T), isolated from a smear-ripened cheese.</title>
        <authorList>
            <consortium name="US DOE Joint Genome Institute (JGI-PGF)"/>
            <person name="Walter F."/>
            <person name="Albersmeier A."/>
            <person name="Kalinowski J."/>
            <person name="Ruckert C."/>
        </authorList>
    </citation>
    <scope>NUCLEOTIDE SEQUENCE</scope>
    <source>
        <strain evidence="6">NBRC 110071</strain>
    </source>
</reference>
<organism evidence="6 7">
    <name type="scientific">Litoribrevibacter albus</name>
    <dbReference type="NCBI Taxonomy" id="1473156"/>
    <lineage>
        <taxon>Bacteria</taxon>
        <taxon>Pseudomonadati</taxon>
        <taxon>Pseudomonadota</taxon>
        <taxon>Gammaproteobacteria</taxon>
        <taxon>Oceanospirillales</taxon>
        <taxon>Oceanospirillaceae</taxon>
        <taxon>Litoribrevibacter</taxon>
    </lineage>
</organism>